<sequence>MDVVEIEGTEITPEDATLEAGWISSHRKKQRKHASNAPTSSTPQNSITGIAMSDISSQRPARKPRQPRLPDNHVKVVIRPRDGLNLSKMGEAQVRDAILREVDLNATLLKEDIYRTCVETNLIVVSTPHLSNAEIYSRITKLQVDTKTYDVRSYVTSPDNTAKGVIHHIPPYDSPEAISASLVNDQNPTILQARRMGTTNTALIVFGGDQVPFHVYYRGAEYKCYLHKKRTEVCVKCGAVGHRADVCPTPTAVICTLCGTANPTTDHPCTVRCAVCGQAHQTGDKTCPQRYQTPRLLIHRRQEKARLQLQEQQDPTSIVKQDSSPESQDAEPRNRRSRSLSPQVRRPRSRSRSKQQPKHQHGEPPRSTAPEASAGPSLQQRRPPLALAATEVSWAGIASQPTPIHNTKPATATTTHTTTSVKEDVLSTITQELRSLRTLVQELRVENATLRQQLAQQPPAPSVLRSADLGTDPAHIPAKRKALNTVEPVTPSSQPHSAPPPTPPVESVPQQQLHSTIQTVLAQQLPLLLEKTLAQTLERSLESILTAKLEQHLSSTLDEKLAARATIIQGNLETTLTKLLASYNSRVTELERCALRPRSHSHQKPYDRINQDGHE</sequence>
<protein>
    <submittedName>
        <fullName evidence="1">Uncharacterized protein</fullName>
    </submittedName>
</protein>
<evidence type="ECO:0000313" key="2">
    <source>
        <dbReference type="Proteomes" id="UP000821845"/>
    </source>
</evidence>
<accession>A0ACB7RS25</accession>
<keyword evidence="2" id="KW-1185">Reference proteome</keyword>
<dbReference type="Proteomes" id="UP000821845">
    <property type="component" value="Chromosome 7"/>
</dbReference>
<reference evidence="1" key="1">
    <citation type="submission" date="2020-05" db="EMBL/GenBank/DDBJ databases">
        <title>Large-scale comparative analyses of tick genomes elucidate their genetic diversity and vector capacities.</title>
        <authorList>
            <person name="Jia N."/>
            <person name="Wang J."/>
            <person name="Shi W."/>
            <person name="Du L."/>
            <person name="Sun Y."/>
            <person name="Zhan W."/>
            <person name="Jiang J."/>
            <person name="Wang Q."/>
            <person name="Zhang B."/>
            <person name="Ji P."/>
            <person name="Sakyi L.B."/>
            <person name="Cui X."/>
            <person name="Yuan T."/>
            <person name="Jiang B."/>
            <person name="Yang W."/>
            <person name="Lam T.T.-Y."/>
            <person name="Chang Q."/>
            <person name="Ding S."/>
            <person name="Wang X."/>
            <person name="Zhu J."/>
            <person name="Ruan X."/>
            <person name="Zhao L."/>
            <person name="Wei J."/>
            <person name="Que T."/>
            <person name="Du C."/>
            <person name="Cheng J."/>
            <person name="Dai P."/>
            <person name="Han X."/>
            <person name="Huang E."/>
            <person name="Gao Y."/>
            <person name="Liu J."/>
            <person name="Shao H."/>
            <person name="Ye R."/>
            <person name="Li L."/>
            <person name="Wei W."/>
            <person name="Wang X."/>
            <person name="Wang C."/>
            <person name="Yang T."/>
            <person name="Huo Q."/>
            <person name="Li W."/>
            <person name="Guo W."/>
            <person name="Chen H."/>
            <person name="Zhou L."/>
            <person name="Ni X."/>
            <person name="Tian J."/>
            <person name="Zhou Y."/>
            <person name="Sheng Y."/>
            <person name="Liu T."/>
            <person name="Pan Y."/>
            <person name="Xia L."/>
            <person name="Li J."/>
            <person name="Zhao F."/>
            <person name="Cao W."/>
        </authorList>
    </citation>
    <scope>NUCLEOTIDE SEQUENCE</scope>
    <source>
        <strain evidence="1">Hyas-2018</strain>
    </source>
</reference>
<evidence type="ECO:0000313" key="1">
    <source>
        <dbReference type="EMBL" id="KAH6925253.1"/>
    </source>
</evidence>
<organism evidence="1 2">
    <name type="scientific">Hyalomma asiaticum</name>
    <name type="common">Tick</name>
    <dbReference type="NCBI Taxonomy" id="266040"/>
    <lineage>
        <taxon>Eukaryota</taxon>
        <taxon>Metazoa</taxon>
        <taxon>Ecdysozoa</taxon>
        <taxon>Arthropoda</taxon>
        <taxon>Chelicerata</taxon>
        <taxon>Arachnida</taxon>
        <taxon>Acari</taxon>
        <taxon>Parasitiformes</taxon>
        <taxon>Ixodida</taxon>
        <taxon>Ixodoidea</taxon>
        <taxon>Ixodidae</taxon>
        <taxon>Hyalomminae</taxon>
        <taxon>Hyalomma</taxon>
    </lineage>
</organism>
<name>A0ACB7RS25_HYAAI</name>
<comment type="caution">
    <text evidence="1">The sequence shown here is derived from an EMBL/GenBank/DDBJ whole genome shotgun (WGS) entry which is preliminary data.</text>
</comment>
<dbReference type="EMBL" id="CM023487">
    <property type="protein sequence ID" value="KAH6925253.1"/>
    <property type="molecule type" value="Genomic_DNA"/>
</dbReference>
<proteinExistence type="predicted"/>
<gene>
    <name evidence="1" type="ORF">HPB50_003024</name>
</gene>